<dbReference type="Proteomes" id="UP000199687">
    <property type="component" value="Unassembled WGS sequence"/>
</dbReference>
<dbReference type="Pfam" id="PF01255">
    <property type="entry name" value="Prenyltransf"/>
    <property type="match status" value="1"/>
</dbReference>
<keyword evidence="2" id="KW-0460">Magnesium</keyword>
<feature type="binding site" evidence="2">
    <location>
        <position position="27"/>
    </location>
    <ligand>
        <name>substrate</name>
    </ligand>
</feature>
<comment type="similarity">
    <text evidence="2">Belongs to the UPP synthase family.</text>
</comment>
<dbReference type="SUPFAM" id="SSF64005">
    <property type="entry name" value="Undecaprenyl diphosphate synthase"/>
    <property type="match status" value="1"/>
</dbReference>
<name>A0A1H9QK00_9BACI</name>
<dbReference type="PANTHER" id="PTHR10291">
    <property type="entry name" value="DEHYDRODOLICHYL DIPHOSPHATE SYNTHASE FAMILY MEMBER"/>
    <property type="match status" value="1"/>
</dbReference>
<dbReference type="GO" id="GO:0016094">
    <property type="term" value="P:polyprenol biosynthetic process"/>
    <property type="evidence" value="ECO:0007669"/>
    <property type="project" value="TreeGrafter"/>
</dbReference>
<evidence type="ECO:0000313" key="4">
    <source>
        <dbReference type="Proteomes" id="UP000199687"/>
    </source>
</evidence>
<feature type="binding site" evidence="2">
    <location>
        <position position="19"/>
    </location>
    <ligand>
        <name>substrate</name>
    </ligand>
</feature>
<comment type="cofactor">
    <cofactor evidence="2">
        <name>Mg(2+)</name>
        <dbReference type="ChEBI" id="CHEBI:18420"/>
    </cofactor>
    <text evidence="2">Binds 2 magnesium ions per subunit.</text>
</comment>
<feature type="active site" description="Proton acceptor" evidence="2">
    <location>
        <position position="62"/>
    </location>
</feature>
<feature type="binding site" evidence="2">
    <location>
        <position position="14"/>
    </location>
    <ligand>
        <name>Mg(2+)</name>
        <dbReference type="ChEBI" id="CHEBI:18420"/>
    </ligand>
</feature>
<dbReference type="EC" id="2.5.1.-" evidence="2"/>
<dbReference type="AlphaFoldDB" id="A0A1H9QK00"/>
<keyword evidence="1 2" id="KW-0808">Transferase</keyword>
<organism evidence="3 4">
    <name type="scientific">Gracilibacillus ureilyticus</name>
    <dbReference type="NCBI Taxonomy" id="531814"/>
    <lineage>
        <taxon>Bacteria</taxon>
        <taxon>Bacillati</taxon>
        <taxon>Bacillota</taxon>
        <taxon>Bacilli</taxon>
        <taxon>Bacillales</taxon>
        <taxon>Bacillaceae</taxon>
        <taxon>Gracilibacillus</taxon>
    </lineage>
</organism>
<feature type="binding site" evidence="2">
    <location>
        <begin position="188"/>
        <end position="190"/>
    </location>
    <ligand>
        <name>substrate</name>
    </ligand>
</feature>
<evidence type="ECO:0000313" key="3">
    <source>
        <dbReference type="EMBL" id="SER60760.1"/>
    </source>
</evidence>
<proteinExistence type="inferred from homology"/>
<dbReference type="PROSITE" id="PS01066">
    <property type="entry name" value="UPP_SYNTHASE"/>
    <property type="match status" value="1"/>
</dbReference>
<dbReference type="NCBIfam" id="NF011405">
    <property type="entry name" value="PRK14830.1"/>
    <property type="match status" value="1"/>
</dbReference>
<gene>
    <name evidence="3" type="ORF">SAMN04487944_1073</name>
</gene>
<evidence type="ECO:0000256" key="1">
    <source>
        <dbReference type="ARBA" id="ARBA00022679"/>
    </source>
</evidence>
<reference evidence="3 4" key="1">
    <citation type="submission" date="2016-10" db="EMBL/GenBank/DDBJ databases">
        <authorList>
            <person name="de Groot N.N."/>
        </authorList>
    </citation>
    <scope>NUCLEOTIDE SEQUENCE [LARGE SCALE GENOMIC DNA]</scope>
    <source>
        <strain evidence="3 4">CGMCC 1.7727</strain>
    </source>
</reference>
<dbReference type="GO" id="GO:0008834">
    <property type="term" value="F:ditrans,polycis-undecaprenyl-diphosphate synthase [(2E,6E)-farnesyl-diphosphate specific] activity"/>
    <property type="evidence" value="ECO:0007669"/>
    <property type="project" value="TreeGrafter"/>
</dbReference>
<sequence length="232" mass="26527">MISNLPEHIAIVMDGNGRWGKQRGLTRSQGHYEGTKTMERTIKDALDIGIKVLTLYAFSTENWTRPEKEVQYLLDLPGKFLNEKLPEFLNNNIKVCFSGDIDQLPSHTKKAIKTAMDKTANNNALIVNFAMNYGGRNELVSAVRNMVGDIQKKTISLENISEELMETYLYTSGLPEPDIIIRTGGEKRLSNFLLWQASKAELWFTDIYFPDFNKEHLLRAVEEVNKRKKDVV</sequence>
<dbReference type="GO" id="GO:0005829">
    <property type="term" value="C:cytosol"/>
    <property type="evidence" value="ECO:0007669"/>
    <property type="project" value="TreeGrafter"/>
</dbReference>
<dbReference type="EMBL" id="FOGL01000007">
    <property type="protein sequence ID" value="SER60760.1"/>
    <property type="molecule type" value="Genomic_DNA"/>
</dbReference>
<feature type="binding site" evidence="2">
    <location>
        <position position="65"/>
    </location>
    <ligand>
        <name>substrate</name>
    </ligand>
</feature>
<feature type="binding site" evidence="2">
    <location>
        <begin position="15"/>
        <end position="18"/>
    </location>
    <ligand>
        <name>substrate</name>
    </ligand>
</feature>
<dbReference type="GO" id="GO:0030145">
    <property type="term" value="F:manganese ion binding"/>
    <property type="evidence" value="ECO:0007669"/>
    <property type="project" value="TreeGrafter"/>
</dbReference>
<accession>A0A1H9QK00</accession>
<dbReference type="InterPro" id="IPR018520">
    <property type="entry name" value="UPP_synth-like_CS"/>
</dbReference>
<dbReference type="Gene3D" id="3.40.1180.10">
    <property type="entry name" value="Decaprenyl diphosphate synthase-like"/>
    <property type="match status" value="1"/>
</dbReference>
<dbReference type="InterPro" id="IPR001441">
    <property type="entry name" value="UPP_synth-like"/>
</dbReference>
<dbReference type="OrthoDB" id="4191603at2"/>
<dbReference type="FunFam" id="3.40.1180.10:FF:000001">
    <property type="entry name" value="(2E,6E)-farnesyl-diphosphate-specific ditrans,polycis-undecaprenyl-diphosphate synthase"/>
    <property type="match status" value="1"/>
</dbReference>
<dbReference type="CDD" id="cd00475">
    <property type="entry name" value="Cis_IPPS"/>
    <property type="match status" value="1"/>
</dbReference>
<feature type="active site" evidence="2">
    <location>
        <position position="14"/>
    </location>
</feature>
<dbReference type="RefSeq" id="WP_089740416.1">
    <property type="nucleotide sequence ID" value="NZ_FOGL01000007.1"/>
</dbReference>
<dbReference type="NCBIfam" id="TIGR00055">
    <property type="entry name" value="uppS"/>
    <property type="match status" value="1"/>
</dbReference>
<feature type="binding site" evidence="2">
    <location>
        <position position="201"/>
    </location>
    <ligand>
        <name>Mg(2+)</name>
        <dbReference type="ChEBI" id="CHEBI:18420"/>
    </ligand>
</feature>
<feature type="binding site" evidence="2">
    <location>
        <position position="182"/>
    </location>
    <ligand>
        <name>substrate</name>
    </ligand>
</feature>
<comment type="function">
    <text evidence="2">Catalyzes the condensation of isopentenyl diphosphate (IPP) with allylic pyrophosphates generating different type of terpenoids.</text>
</comment>
<evidence type="ECO:0000256" key="2">
    <source>
        <dbReference type="HAMAP-Rule" id="MF_01139"/>
    </source>
</evidence>
<dbReference type="GO" id="GO:0000287">
    <property type="term" value="F:magnesium ion binding"/>
    <property type="evidence" value="ECO:0007669"/>
    <property type="project" value="UniProtKB-UniRule"/>
</dbReference>
<dbReference type="HAMAP" id="MF_01139">
    <property type="entry name" value="ISPT"/>
    <property type="match status" value="1"/>
</dbReference>
<protein>
    <recommendedName>
        <fullName evidence="2">Isoprenyl transferase</fullName>
        <ecNumber evidence="2">2.5.1.-</ecNumber>
    </recommendedName>
</protein>
<dbReference type="InterPro" id="IPR036424">
    <property type="entry name" value="UPP_synth-like_sf"/>
</dbReference>
<feature type="binding site" evidence="2">
    <location>
        <position position="31"/>
    </location>
    <ligand>
        <name>substrate</name>
    </ligand>
</feature>
<dbReference type="PANTHER" id="PTHR10291:SF0">
    <property type="entry name" value="DEHYDRODOLICHYL DIPHOSPHATE SYNTHASE 2"/>
    <property type="match status" value="1"/>
</dbReference>
<feature type="binding site" evidence="2">
    <location>
        <begin position="59"/>
        <end position="61"/>
    </location>
    <ligand>
        <name>substrate</name>
    </ligand>
</feature>
<dbReference type="STRING" id="531814.SAMN04487944_1073"/>
<comment type="subunit">
    <text evidence="2">Homodimer.</text>
</comment>
<feature type="binding site" evidence="2">
    <location>
        <position position="63"/>
    </location>
    <ligand>
        <name>substrate</name>
    </ligand>
</feature>
<keyword evidence="4" id="KW-1185">Reference proteome</keyword>
<keyword evidence="2" id="KW-0479">Metal-binding</keyword>